<sequence length="614" mass="67632">VLPALPQNANGKLDRAALPRPEFDDATAYEAPRGALERTLAALWAEVLKLPRVGRLDNFFALGGDSLLSLRLVALARKKGLAIEPRQMFEHQRLAALAQVVAFESSADASSIPLAGADERRGPGALSFAQGRQWFLWQLDPQSNAYHVSGGLRLTGRVDESALAEVFEQLVRRHAALRTVYRTSGSGDVEPQVLDAATFTLEVTDLQSVDASVREAQALDAARSFNERPFDLEQGPLLRVGLIRLGQNERLLVVVMHHIASDGWSMQIIVDEFAVLYRARVQGIEPALAPLSVEYVDYAVWQRRWLEAGAASRELAYWTGQLGVDAPALQLPTDHPRSAGARLTAALHQMALSGELTSALHRRASALGMTPFMLLLAAWQGLLHRWTGQNDIRVGVPIANRHRAQTESVVGFFVNTQVLRAQVDPRMSLTQLLEQAREAALGAQAHQDLPFEQLVEALQPDRIAGQHPLFQVMFNHARDDYSALQQQPELTMEPFALPDQAAQFELSLETNELPGGGIAATWVYAKELFEPSTIERLGRHYVAMLQTLIEQPLLTVSAVPLMGAAEQAQLASWDTSAEQYADEQPVHRLIEAQVRRTPEAVALLFGDVQLSYAE</sequence>
<dbReference type="InterPro" id="IPR036736">
    <property type="entry name" value="ACP-like_sf"/>
</dbReference>
<name>A0ABW7FZV0_9BURK</name>
<evidence type="ECO:0000256" key="1">
    <source>
        <dbReference type="ARBA" id="ARBA00001957"/>
    </source>
</evidence>
<protein>
    <submittedName>
        <fullName evidence="5">Condensation domain-containing protein</fullName>
    </submittedName>
</protein>
<feature type="non-terminal residue" evidence="5">
    <location>
        <position position="614"/>
    </location>
</feature>
<keyword evidence="3" id="KW-0597">Phosphoprotein</keyword>
<evidence type="ECO:0000256" key="2">
    <source>
        <dbReference type="ARBA" id="ARBA00022450"/>
    </source>
</evidence>
<dbReference type="SUPFAM" id="SSF56801">
    <property type="entry name" value="Acetyl-CoA synthetase-like"/>
    <property type="match status" value="1"/>
</dbReference>
<gene>
    <name evidence="5" type="ORF">ACG0Z6_16570</name>
</gene>
<dbReference type="SUPFAM" id="SSF52777">
    <property type="entry name" value="CoA-dependent acyltransferases"/>
    <property type="match status" value="2"/>
</dbReference>
<evidence type="ECO:0000259" key="4">
    <source>
        <dbReference type="PROSITE" id="PS50075"/>
    </source>
</evidence>
<dbReference type="Gene3D" id="3.30.559.10">
    <property type="entry name" value="Chloramphenicol acetyltransferase-like domain"/>
    <property type="match status" value="1"/>
</dbReference>
<dbReference type="Proteomes" id="UP001606099">
    <property type="component" value="Unassembled WGS sequence"/>
</dbReference>
<dbReference type="Gene3D" id="1.10.1200.10">
    <property type="entry name" value="ACP-like"/>
    <property type="match status" value="1"/>
</dbReference>
<dbReference type="Gene3D" id="3.40.50.12780">
    <property type="entry name" value="N-terminal domain of ligase-like"/>
    <property type="match status" value="1"/>
</dbReference>
<dbReference type="CDD" id="cd19531">
    <property type="entry name" value="LCL_NRPS-like"/>
    <property type="match status" value="1"/>
</dbReference>
<dbReference type="InterPro" id="IPR006162">
    <property type="entry name" value="Ppantetheine_attach_site"/>
</dbReference>
<comment type="caution">
    <text evidence="5">The sequence shown here is derived from an EMBL/GenBank/DDBJ whole genome shotgun (WGS) entry which is preliminary data.</text>
</comment>
<dbReference type="Gene3D" id="3.30.559.30">
    <property type="entry name" value="Nonribosomal peptide synthetase, condensation domain"/>
    <property type="match status" value="1"/>
</dbReference>
<dbReference type="InterPro" id="IPR042099">
    <property type="entry name" value="ANL_N_sf"/>
</dbReference>
<dbReference type="PROSITE" id="PS00012">
    <property type="entry name" value="PHOSPHOPANTETHEINE"/>
    <property type="match status" value="1"/>
</dbReference>
<evidence type="ECO:0000256" key="3">
    <source>
        <dbReference type="ARBA" id="ARBA00022553"/>
    </source>
</evidence>
<evidence type="ECO:0000313" key="6">
    <source>
        <dbReference type="Proteomes" id="UP001606099"/>
    </source>
</evidence>
<dbReference type="InterPro" id="IPR001242">
    <property type="entry name" value="Condensation_dom"/>
</dbReference>
<dbReference type="PROSITE" id="PS50075">
    <property type="entry name" value="CARRIER"/>
    <property type="match status" value="1"/>
</dbReference>
<proteinExistence type="predicted"/>
<comment type="cofactor">
    <cofactor evidence="1">
        <name>pantetheine 4'-phosphate</name>
        <dbReference type="ChEBI" id="CHEBI:47942"/>
    </cofactor>
</comment>
<dbReference type="PANTHER" id="PTHR45527:SF1">
    <property type="entry name" value="FATTY ACID SYNTHASE"/>
    <property type="match status" value="1"/>
</dbReference>
<keyword evidence="2" id="KW-0596">Phosphopantetheine</keyword>
<feature type="domain" description="Carrier" evidence="4">
    <location>
        <begin position="31"/>
        <end position="105"/>
    </location>
</feature>
<dbReference type="RefSeq" id="WP_394463446.1">
    <property type="nucleotide sequence ID" value="NZ_JBIGHZ010000013.1"/>
</dbReference>
<dbReference type="Pfam" id="PF00668">
    <property type="entry name" value="Condensation"/>
    <property type="match status" value="1"/>
</dbReference>
<evidence type="ECO:0000313" key="5">
    <source>
        <dbReference type="EMBL" id="MFG6449832.1"/>
    </source>
</evidence>
<dbReference type="EMBL" id="JBIGHZ010000013">
    <property type="protein sequence ID" value="MFG6449832.1"/>
    <property type="molecule type" value="Genomic_DNA"/>
</dbReference>
<organism evidence="5 6">
    <name type="scientific">Roseateles rivi</name>
    <dbReference type="NCBI Taxonomy" id="3299028"/>
    <lineage>
        <taxon>Bacteria</taxon>
        <taxon>Pseudomonadati</taxon>
        <taxon>Pseudomonadota</taxon>
        <taxon>Betaproteobacteria</taxon>
        <taxon>Burkholderiales</taxon>
        <taxon>Sphaerotilaceae</taxon>
        <taxon>Roseateles</taxon>
    </lineage>
</organism>
<accession>A0ABW7FZV0</accession>
<dbReference type="PANTHER" id="PTHR45527">
    <property type="entry name" value="NONRIBOSOMAL PEPTIDE SYNTHETASE"/>
    <property type="match status" value="1"/>
</dbReference>
<feature type="non-terminal residue" evidence="5">
    <location>
        <position position="1"/>
    </location>
</feature>
<dbReference type="SUPFAM" id="SSF47336">
    <property type="entry name" value="ACP-like"/>
    <property type="match status" value="1"/>
</dbReference>
<keyword evidence="6" id="KW-1185">Reference proteome</keyword>
<dbReference type="Pfam" id="PF00550">
    <property type="entry name" value="PP-binding"/>
    <property type="match status" value="1"/>
</dbReference>
<dbReference type="InterPro" id="IPR009081">
    <property type="entry name" value="PP-bd_ACP"/>
</dbReference>
<reference evidence="5 6" key="1">
    <citation type="submission" date="2024-08" db="EMBL/GenBank/DDBJ databases">
        <authorList>
            <person name="Lu H."/>
        </authorList>
    </citation>
    <scope>NUCLEOTIDE SEQUENCE [LARGE SCALE GENOMIC DNA]</scope>
    <source>
        <strain evidence="5 6">BYS180W</strain>
    </source>
</reference>
<dbReference type="InterPro" id="IPR023213">
    <property type="entry name" value="CAT-like_dom_sf"/>
</dbReference>